<sequence>MIRLDLQRRAYLYARRTKISIPDPFPFDGGDDGSVWYSNRKSIVKSFLRADNYAHEKECYQRINESGFGKKILEFNVPEFLGHSDQLRVIEMGVVFPPYLLDFGKAYLNDPEWPEHVLQEWHERMEDWWGEDVRRVRLALAALRKCGIWYYDAKPGNIMLSDWDPQIDD</sequence>
<dbReference type="AlphaFoldDB" id="A0A517Y4U2"/>
<gene>
    <name evidence="1" type="ORF">ETAA8_02040</name>
</gene>
<proteinExistence type="predicted"/>
<dbReference type="KEGG" id="aagg:ETAA8_02040"/>
<dbReference type="InterPro" id="IPR011009">
    <property type="entry name" value="Kinase-like_dom_sf"/>
</dbReference>
<dbReference type="EMBL" id="CP036274">
    <property type="protein sequence ID" value="QDU25142.1"/>
    <property type="molecule type" value="Genomic_DNA"/>
</dbReference>
<evidence type="ECO:0000313" key="1">
    <source>
        <dbReference type="EMBL" id="QDU25142.1"/>
    </source>
</evidence>
<accession>A0A517Y4U2</accession>
<reference evidence="1 2" key="1">
    <citation type="submission" date="2019-02" db="EMBL/GenBank/DDBJ databases">
        <title>Deep-cultivation of Planctomycetes and their phenomic and genomic characterization uncovers novel biology.</title>
        <authorList>
            <person name="Wiegand S."/>
            <person name="Jogler M."/>
            <person name="Boedeker C."/>
            <person name="Pinto D."/>
            <person name="Vollmers J."/>
            <person name="Rivas-Marin E."/>
            <person name="Kohn T."/>
            <person name="Peeters S.H."/>
            <person name="Heuer A."/>
            <person name="Rast P."/>
            <person name="Oberbeckmann S."/>
            <person name="Bunk B."/>
            <person name="Jeske O."/>
            <person name="Meyerdierks A."/>
            <person name="Storesund J.E."/>
            <person name="Kallscheuer N."/>
            <person name="Luecker S."/>
            <person name="Lage O.M."/>
            <person name="Pohl T."/>
            <person name="Merkel B.J."/>
            <person name="Hornburger P."/>
            <person name="Mueller R.-W."/>
            <person name="Bruemmer F."/>
            <person name="Labrenz M."/>
            <person name="Spormann A.M."/>
            <person name="Op den Camp H."/>
            <person name="Overmann J."/>
            <person name="Amann R."/>
            <person name="Jetten M.S.M."/>
            <person name="Mascher T."/>
            <person name="Medema M.H."/>
            <person name="Devos D.P."/>
            <person name="Kaster A.-K."/>
            <person name="Ovreas L."/>
            <person name="Rohde M."/>
            <person name="Galperin M.Y."/>
            <person name="Jogler C."/>
        </authorList>
    </citation>
    <scope>NUCLEOTIDE SEQUENCE [LARGE SCALE GENOMIC DNA]</scope>
    <source>
        <strain evidence="1 2">ETA_A8</strain>
    </source>
</reference>
<evidence type="ECO:0008006" key="3">
    <source>
        <dbReference type="Google" id="ProtNLM"/>
    </source>
</evidence>
<dbReference type="SUPFAM" id="SSF56112">
    <property type="entry name" value="Protein kinase-like (PK-like)"/>
    <property type="match status" value="1"/>
</dbReference>
<dbReference type="Proteomes" id="UP000315017">
    <property type="component" value="Chromosome"/>
</dbReference>
<protein>
    <recommendedName>
        <fullName evidence="3">Protein kinase domain-containing protein</fullName>
    </recommendedName>
</protein>
<evidence type="ECO:0000313" key="2">
    <source>
        <dbReference type="Proteomes" id="UP000315017"/>
    </source>
</evidence>
<keyword evidence="2" id="KW-1185">Reference proteome</keyword>
<name>A0A517Y4U2_9BACT</name>
<organism evidence="1 2">
    <name type="scientific">Anatilimnocola aggregata</name>
    <dbReference type="NCBI Taxonomy" id="2528021"/>
    <lineage>
        <taxon>Bacteria</taxon>
        <taxon>Pseudomonadati</taxon>
        <taxon>Planctomycetota</taxon>
        <taxon>Planctomycetia</taxon>
        <taxon>Pirellulales</taxon>
        <taxon>Pirellulaceae</taxon>
        <taxon>Anatilimnocola</taxon>
    </lineage>
</organism>